<dbReference type="Proteomes" id="UP000283329">
    <property type="component" value="Unassembled WGS sequence"/>
</dbReference>
<dbReference type="RefSeq" id="WP_015531146.1">
    <property type="nucleotide sequence ID" value="NZ_CP041395.1"/>
</dbReference>
<sequence>MKRDKSITNKNIFVTSERKHTDTESGEYNYNISYLGNYELCELTAEEVVELIACLQNALQSNGEKGVKL</sequence>
<accession>A0A414X795</accession>
<gene>
    <name evidence="2" type="ORF">DW206_05095</name>
    <name evidence="1" type="ORF">DYI28_02925</name>
</gene>
<dbReference type="AlphaFoldDB" id="A0A414X795"/>
<dbReference type="Proteomes" id="UP000318823">
    <property type="component" value="Chromosome"/>
</dbReference>
<reference evidence="1" key="2">
    <citation type="journal article" date="2018" name="Nature">
        <title>Human gut bacteria contain acquired interbacterial defence systems.</title>
        <authorList>
            <person name="Ross B.D."/>
            <person name="Verster A.J."/>
            <person name="Radey M.C."/>
            <person name="Schmidtke D.T."/>
            <person name="Pope C.E."/>
            <person name="Hoffman L.R."/>
            <person name="Hajjar A."/>
            <person name="Peterson S.B."/>
            <person name="Borenstein E."/>
            <person name="Mougous J."/>
        </authorList>
    </citation>
    <scope>NUCLEOTIDE SEQUENCE</scope>
    <source>
        <strain evidence="1">3725 D1 iv</strain>
    </source>
</reference>
<evidence type="ECO:0000313" key="3">
    <source>
        <dbReference type="Proteomes" id="UP000283329"/>
    </source>
</evidence>
<protein>
    <submittedName>
        <fullName evidence="2">Uncharacterized protein</fullName>
    </submittedName>
</protein>
<reference evidence="2 3" key="3">
    <citation type="submission" date="2018-08" db="EMBL/GenBank/DDBJ databases">
        <title>A genome reference for cultivated species of the human gut microbiota.</title>
        <authorList>
            <person name="Zou Y."/>
            <person name="Xue W."/>
            <person name="Luo G."/>
        </authorList>
    </citation>
    <scope>NUCLEOTIDE SEQUENCE [LARGE SCALE GENOMIC DNA]</scope>
    <source>
        <strain evidence="2 3">AM17-48</strain>
    </source>
</reference>
<proteinExistence type="predicted"/>
<reference evidence="1" key="4">
    <citation type="submission" date="2019-07" db="EMBL/GenBank/DDBJ databases">
        <authorList>
            <person name="Ross B.D."/>
            <person name="Verster A.J."/>
            <person name="Radey M.C."/>
            <person name="Schmidtke D.T."/>
            <person name="Pope C.E."/>
            <person name="Hoffman L.R."/>
            <person name="Hajjar A."/>
            <person name="Peterson S.B."/>
            <person name="Borenstein E."/>
            <person name="Mougous J.D."/>
        </authorList>
    </citation>
    <scope>NUCLEOTIDE SEQUENCE</scope>
    <source>
        <strain evidence="1">3725 D1 iv</strain>
    </source>
</reference>
<reference evidence="4" key="1">
    <citation type="journal article" date="2018" name="J. Anim. Genet.">
        <title>Acquired interbacterial defense systems protect against interspecies antagonism in the human gut microbiome.</title>
        <authorList>
            <person name="Ross B.D."/>
            <person name="Verster A.J."/>
            <person name="Radey M.C."/>
            <person name="Schmidtke D.T."/>
            <person name="Pope C.E."/>
            <person name="Hoffman L.R."/>
            <person name="Hajjar A."/>
            <person name="Peterson S.B."/>
            <person name="Borenstein E."/>
            <person name="Mougous J."/>
        </authorList>
    </citation>
    <scope>NUCLEOTIDE SEQUENCE [LARGE SCALE GENOMIC DNA]</scope>
    <source>
        <strain evidence="4">3725 D1 iv</strain>
    </source>
</reference>
<dbReference type="GeneID" id="69479995"/>
<name>A0A414X795_BACOV</name>
<evidence type="ECO:0000313" key="2">
    <source>
        <dbReference type="EMBL" id="RHH50016.1"/>
    </source>
</evidence>
<organism evidence="2 3">
    <name type="scientific">Bacteroides ovatus</name>
    <dbReference type="NCBI Taxonomy" id="28116"/>
    <lineage>
        <taxon>Bacteria</taxon>
        <taxon>Pseudomonadati</taxon>
        <taxon>Bacteroidota</taxon>
        <taxon>Bacteroidia</taxon>
        <taxon>Bacteroidales</taxon>
        <taxon>Bacteroidaceae</taxon>
        <taxon>Bacteroides</taxon>
    </lineage>
</organism>
<dbReference type="EMBL" id="CP041395">
    <property type="protein sequence ID" value="QDM07750.1"/>
    <property type="molecule type" value="Genomic_DNA"/>
</dbReference>
<evidence type="ECO:0000313" key="1">
    <source>
        <dbReference type="EMBL" id="QDM07750.1"/>
    </source>
</evidence>
<dbReference type="EMBL" id="QRJR01000003">
    <property type="protein sequence ID" value="RHH50016.1"/>
    <property type="molecule type" value="Genomic_DNA"/>
</dbReference>
<evidence type="ECO:0000313" key="4">
    <source>
        <dbReference type="Proteomes" id="UP000318823"/>
    </source>
</evidence>